<protein>
    <recommendedName>
        <fullName evidence="5">DUF5745 domain-containing protein</fullName>
    </recommendedName>
</protein>
<feature type="compositionally biased region" description="Basic and acidic residues" evidence="2">
    <location>
        <begin position="589"/>
        <end position="603"/>
    </location>
</feature>
<gene>
    <name evidence="3" type="ORF">ECRASSUSDP1_LOCUS13319</name>
</gene>
<evidence type="ECO:0000256" key="1">
    <source>
        <dbReference type="SAM" id="Coils"/>
    </source>
</evidence>
<feature type="compositionally biased region" description="Basic and acidic residues" evidence="2">
    <location>
        <begin position="163"/>
        <end position="179"/>
    </location>
</feature>
<feature type="region of interest" description="Disordered" evidence="2">
    <location>
        <begin position="731"/>
        <end position="840"/>
    </location>
</feature>
<dbReference type="EMBL" id="CAMPGE010013252">
    <property type="protein sequence ID" value="CAI2371992.1"/>
    <property type="molecule type" value="Genomic_DNA"/>
</dbReference>
<feature type="compositionally biased region" description="Basic and acidic residues" evidence="2">
    <location>
        <begin position="392"/>
        <end position="404"/>
    </location>
</feature>
<evidence type="ECO:0000313" key="4">
    <source>
        <dbReference type="Proteomes" id="UP001295684"/>
    </source>
</evidence>
<evidence type="ECO:0000256" key="2">
    <source>
        <dbReference type="SAM" id="MobiDB-lite"/>
    </source>
</evidence>
<feature type="region of interest" description="Disordered" evidence="2">
    <location>
        <begin position="1076"/>
        <end position="1101"/>
    </location>
</feature>
<feature type="region of interest" description="Disordered" evidence="2">
    <location>
        <begin position="856"/>
        <end position="879"/>
    </location>
</feature>
<sequence>MDIPPATDEENLELANMILAGLNSDDILDDPQILCMDVFYIEILQGVFDQDFGLQNGANVQEMALNIEDLLGLLRDTSPDIAQYPISGAGIVQGDPTQINLLLEIIASLIGLDEMLAEGEGDMMDEQDPEQLEELAEMQQKLMMENNQNTMQGRGQGAGTMHGDPRDIRKQRKAERQQQEQEENLNKGGKSPQKAKKNIPVSNNPLDQFAAMHSDGLDQEEPADEVNNQFGSQPQLNQFGNQPQLNQFGGQPQLNQFGGQPQLNQFQQNNPQLNQFQGNSPQLNQFQGNNPQLNQFQNNNPQLNQFQGSSQPLGGGGLVPFGQVSNQPFGAGGGDPLAPFGQVGNQPIGGAAAGTSPYDFEIDLDIPKEIKIPPNIETELEEEESDEETESEKDKKDDEPEEGKIQNMIKMVEDNGDGMPKVWDLKDASDLSENPDELMQPATEFDNEPVEDPHNSSSYERKIQEKKKVMNTTESFDHVSNSQASKQVSDNLSRIQDKQKNNDLPVRPKTRRKIEDHDDAVSLSDDGLILDGLDGDNETSRASQVKKDDSRSYISNLKNLNNLRDKIASEDWDPRKDFKATEKLKQQYLKDKSKLNPDERRIAEQSLVFKKKESSYSIDSEEDKASNISGLNRSSESKSRKSARDPTPDNLKNPALKKLSTIRESNEHEIITPMNKKIGYDGVMEESYTDDQKENTSSNEMPELDGEMLAKIRDQLLLQKMYEDDLTKFKKFKKKQKKRKKGKSRAYNYSSTFRRETSNTFHRPSTAKYPKKRPKGFEDISQKRYQEIVDEVEREQKSRERSQKKRKRPQTAHYPLKSKYESSYKPKSKPKKKISKKEKDEYMQVIKEYEDVLKDKVKQKKKGAKSKKKPYTLISKHKDTKSSITDPYEKFISFYPSRSTEQNIFDHKASKSTSKEDLQSFPLNEQKLKDLIKEGVKEAAEEQQEVHEQDLFVGKAKPKFYQAYTDLSKIVKEAQGKFNITVDNRKLNEDEKNIILKSKKKFERMLKDELVDRRLQARKMKEKEKRRLKNFKREMKIEQIKKRKQMEDVIMNEKKRVSNIKAMEEKNQYKLKKLADKHEKERQVERRKKETQIEREVRDKNASSIQALTKHYQNQIELVRGQLDSLKFENYIAETAQKEQISKMRQEVRDRYKAYTSAY</sequence>
<dbReference type="Proteomes" id="UP001295684">
    <property type="component" value="Unassembled WGS sequence"/>
</dbReference>
<accession>A0AAD1URN4</accession>
<feature type="compositionally biased region" description="Basic and acidic residues" evidence="2">
    <location>
        <begin position="775"/>
        <end position="787"/>
    </location>
</feature>
<feature type="compositionally biased region" description="Basic residues" evidence="2">
    <location>
        <begin position="857"/>
        <end position="870"/>
    </location>
</feature>
<keyword evidence="1" id="KW-0175">Coiled coil</keyword>
<feature type="compositionally biased region" description="Polar residues" evidence="2">
    <location>
        <begin position="470"/>
        <end position="494"/>
    </location>
</feature>
<keyword evidence="4" id="KW-1185">Reference proteome</keyword>
<feature type="region of interest" description="Disordered" evidence="2">
    <location>
        <begin position="589"/>
        <end position="708"/>
    </location>
</feature>
<feature type="compositionally biased region" description="Low complexity" evidence="2">
    <location>
        <begin position="233"/>
        <end position="266"/>
    </location>
</feature>
<proteinExistence type="predicted"/>
<name>A0AAD1URN4_EUPCR</name>
<reference evidence="3" key="1">
    <citation type="submission" date="2023-07" db="EMBL/GenBank/DDBJ databases">
        <authorList>
            <consortium name="AG Swart"/>
            <person name="Singh M."/>
            <person name="Singh A."/>
            <person name="Seah K."/>
            <person name="Emmerich C."/>
        </authorList>
    </citation>
    <scope>NUCLEOTIDE SEQUENCE</scope>
    <source>
        <strain evidence="3">DP1</strain>
    </source>
</reference>
<feature type="compositionally biased region" description="Basic residues" evidence="2">
    <location>
        <begin position="731"/>
        <end position="744"/>
    </location>
</feature>
<feature type="compositionally biased region" description="Basic and acidic residues" evidence="2">
    <location>
        <begin position="451"/>
        <end position="468"/>
    </location>
</feature>
<organism evidence="3 4">
    <name type="scientific">Euplotes crassus</name>
    <dbReference type="NCBI Taxonomy" id="5936"/>
    <lineage>
        <taxon>Eukaryota</taxon>
        <taxon>Sar</taxon>
        <taxon>Alveolata</taxon>
        <taxon>Ciliophora</taxon>
        <taxon>Intramacronucleata</taxon>
        <taxon>Spirotrichea</taxon>
        <taxon>Hypotrichia</taxon>
        <taxon>Euplotida</taxon>
        <taxon>Euplotidae</taxon>
        <taxon>Moneuplotes</taxon>
    </lineage>
</organism>
<feature type="region of interest" description="Disordered" evidence="2">
    <location>
        <begin position="149"/>
        <end position="208"/>
    </location>
</feature>
<feature type="compositionally biased region" description="Basic and acidic residues" evidence="2">
    <location>
        <begin position="635"/>
        <end position="647"/>
    </location>
</feature>
<feature type="coiled-coil region" evidence="1">
    <location>
        <begin position="1014"/>
        <end position="1041"/>
    </location>
</feature>
<evidence type="ECO:0000313" key="3">
    <source>
        <dbReference type="EMBL" id="CAI2371992.1"/>
    </source>
</evidence>
<evidence type="ECO:0008006" key="5">
    <source>
        <dbReference type="Google" id="ProtNLM"/>
    </source>
</evidence>
<feature type="compositionally biased region" description="Acidic residues" evidence="2">
    <location>
        <begin position="378"/>
        <end position="391"/>
    </location>
</feature>
<feature type="region of interest" description="Disordered" evidence="2">
    <location>
        <begin position="369"/>
        <end position="551"/>
    </location>
</feature>
<feature type="region of interest" description="Disordered" evidence="2">
    <location>
        <begin position="220"/>
        <end position="266"/>
    </location>
</feature>
<comment type="caution">
    <text evidence="3">The sequence shown here is derived from an EMBL/GenBank/DDBJ whole genome shotgun (WGS) entry which is preliminary data.</text>
</comment>
<feature type="compositionally biased region" description="Basic residues" evidence="2">
    <location>
        <begin position="826"/>
        <end position="836"/>
    </location>
</feature>
<feature type="compositionally biased region" description="Polar residues" evidence="2">
    <location>
        <begin position="747"/>
        <end position="763"/>
    </location>
</feature>
<dbReference type="AlphaFoldDB" id="A0AAD1URN4"/>